<feature type="domain" description="Glucose-6-phosphate dehydrogenase NAD-binding" evidence="8">
    <location>
        <begin position="13"/>
        <end position="188"/>
    </location>
</feature>
<evidence type="ECO:0000256" key="3">
    <source>
        <dbReference type="ARBA" id="ARBA00022526"/>
    </source>
</evidence>
<comment type="similarity">
    <text evidence="2 7">Belongs to the glucose-6-phosphate dehydrogenase family.</text>
</comment>
<evidence type="ECO:0000256" key="7">
    <source>
        <dbReference type="HAMAP-Rule" id="MF_00966"/>
    </source>
</evidence>
<dbReference type="PROSITE" id="PS00069">
    <property type="entry name" value="G6P_DEHYDROGENASE"/>
    <property type="match status" value="1"/>
</dbReference>
<dbReference type="GO" id="GO:0050661">
    <property type="term" value="F:NADP binding"/>
    <property type="evidence" value="ECO:0007669"/>
    <property type="project" value="UniProtKB-UniRule"/>
</dbReference>
<evidence type="ECO:0000259" key="9">
    <source>
        <dbReference type="Pfam" id="PF02781"/>
    </source>
</evidence>
<feature type="binding site" evidence="7">
    <location>
        <position position="50"/>
    </location>
    <ligand>
        <name>NADP(+)</name>
        <dbReference type="ChEBI" id="CHEBI:58349"/>
    </ligand>
</feature>
<evidence type="ECO:0000256" key="5">
    <source>
        <dbReference type="ARBA" id="ARBA00023002"/>
    </source>
</evidence>
<keyword evidence="6 7" id="KW-0119">Carbohydrate metabolism</keyword>
<comment type="caution">
    <text evidence="10">The sequence shown here is derived from an EMBL/GenBank/DDBJ whole genome shotgun (WGS) entry which is preliminary data.</text>
</comment>
<feature type="domain" description="Glucose-6-phosphate dehydrogenase C-terminal" evidence="9">
    <location>
        <begin position="190"/>
        <end position="488"/>
    </location>
</feature>
<dbReference type="EC" id="1.1.1.49" evidence="7"/>
<dbReference type="Pfam" id="PF00479">
    <property type="entry name" value="G6PD_N"/>
    <property type="match status" value="1"/>
</dbReference>
<feature type="binding site" evidence="7">
    <location>
        <position position="183"/>
    </location>
    <ligand>
        <name>substrate</name>
    </ligand>
</feature>
<dbReference type="Gene3D" id="3.30.360.10">
    <property type="entry name" value="Dihydrodipicolinate Reductase, domain 2"/>
    <property type="match status" value="1"/>
</dbReference>
<dbReference type="OrthoDB" id="9802739at2"/>
<dbReference type="PRINTS" id="PR00079">
    <property type="entry name" value="G6PDHDRGNASE"/>
</dbReference>
<feature type="binding site" evidence="7">
    <location>
        <position position="341"/>
    </location>
    <ligand>
        <name>substrate</name>
    </ligand>
</feature>
<keyword evidence="11" id="KW-1185">Reference proteome</keyword>
<dbReference type="PIRSF" id="PIRSF000110">
    <property type="entry name" value="G6PD"/>
    <property type="match status" value="1"/>
</dbReference>
<dbReference type="InterPro" id="IPR036291">
    <property type="entry name" value="NAD(P)-bd_dom_sf"/>
</dbReference>
<feature type="binding site" evidence="7">
    <location>
        <position position="236"/>
    </location>
    <ligand>
        <name>substrate</name>
    </ligand>
</feature>
<proteinExistence type="inferred from homology"/>
<dbReference type="RefSeq" id="WP_127728685.1">
    <property type="nucleotide sequence ID" value="NZ_SACP01000008.1"/>
</dbReference>
<dbReference type="AlphaFoldDB" id="A0A437P8Y9"/>
<comment type="pathway">
    <text evidence="1 7">Carbohydrate degradation; pentose phosphate pathway; D-ribulose 5-phosphate from D-glucose 6-phosphate (oxidative stage): step 1/3.</text>
</comment>
<dbReference type="InterPro" id="IPR022675">
    <property type="entry name" value="G6P_DH_C"/>
</dbReference>
<evidence type="ECO:0000259" key="8">
    <source>
        <dbReference type="Pfam" id="PF00479"/>
    </source>
</evidence>
<evidence type="ECO:0000256" key="2">
    <source>
        <dbReference type="ARBA" id="ARBA00009975"/>
    </source>
</evidence>
<dbReference type="Pfam" id="PF02781">
    <property type="entry name" value="G6PD_C"/>
    <property type="match status" value="1"/>
</dbReference>
<dbReference type="NCBIfam" id="TIGR00871">
    <property type="entry name" value="zwf"/>
    <property type="match status" value="1"/>
</dbReference>
<dbReference type="EMBL" id="SACP01000008">
    <property type="protein sequence ID" value="RVU18742.1"/>
    <property type="molecule type" value="Genomic_DNA"/>
</dbReference>
<dbReference type="InterPro" id="IPR022674">
    <property type="entry name" value="G6P_DH_NAD-bd"/>
</dbReference>
<dbReference type="GO" id="GO:0009051">
    <property type="term" value="P:pentose-phosphate shunt, oxidative branch"/>
    <property type="evidence" value="ECO:0007669"/>
    <property type="project" value="TreeGrafter"/>
</dbReference>
<dbReference type="UniPathway" id="UPA00115">
    <property type="reaction ID" value="UER00408"/>
</dbReference>
<evidence type="ECO:0000313" key="11">
    <source>
        <dbReference type="Proteomes" id="UP000286997"/>
    </source>
</evidence>
<comment type="catalytic activity">
    <reaction evidence="7">
        <text>D-glucose 6-phosphate + NADP(+) = 6-phospho-D-glucono-1,5-lactone + NADPH + H(+)</text>
        <dbReference type="Rhea" id="RHEA:15841"/>
        <dbReference type="ChEBI" id="CHEBI:15378"/>
        <dbReference type="ChEBI" id="CHEBI:57783"/>
        <dbReference type="ChEBI" id="CHEBI:57955"/>
        <dbReference type="ChEBI" id="CHEBI:58349"/>
        <dbReference type="ChEBI" id="CHEBI:61548"/>
        <dbReference type="EC" id="1.1.1.49"/>
    </reaction>
</comment>
<keyword evidence="4 7" id="KW-0521">NADP</keyword>
<dbReference type="GO" id="GO:0006006">
    <property type="term" value="P:glucose metabolic process"/>
    <property type="evidence" value="ECO:0007669"/>
    <property type="project" value="UniProtKB-KW"/>
</dbReference>
<dbReference type="Gene3D" id="3.40.50.720">
    <property type="entry name" value="NAD(P)-binding Rossmann-like Domain"/>
    <property type="match status" value="1"/>
</dbReference>
<dbReference type="Proteomes" id="UP000286997">
    <property type="component" value="Unassembled WGS sequence"/>
</dbReference>
<dbReference type="PANTHER" id="PTHR23429:SF0">
    <property type="entry name" value="GLUCOSE-6-PHOSPHATE 1-DEHYDROGENASE"/>
    <property type="match status" value="1"/>
</dbReference>
<keyword evidence="5 7" id="KW-0560">Oxidoreductase</keyword>
<comment type="caution">
    <text evidence="7">Lacks conserved residue(s) required for the propagation of feature annotation.</text>
</comment>
<feature type="binding site" evidence="7">
    <location>
        <position position="149"/>
    </location>
    <ligand>
        <name>NADP(+)</name>
        <dbReference type="ChEBI" id="CHEBI:58349"/>
    </ligand>
</feature>
<evidence type="ECO:0000256" key="1">
    <source>
        <dbReference type="ARBA" id="ARBA00004937"/>
    </source>
</evidence>
<dbReference type="InterPro" id="IPR001282">
    <property type="entry name" value="G6P_DH"/>
</dbReference>
<organism evidence="10 11">
    <name type="scientific">Methylobacterium oryzihabitans</name>
    <dbReference type="NCBI Taxonomy" id="2499852"/>
    <lineage>
        <taxon>Bacteria</taxon>
        <taxon>Pseudomonadati</taxon>
        <taxon>Pseudomonadota</taxon>
        <taxon>Alphaproteobacteria</taxon>
        <taxon>Hyphomicrobiales</taxon>
        <taxon>Methylobacteriaceae</taxon>
        <taxon>Methylobacterium</taxon>
    </lineage>
</organism>
<dbReference type="SUPFAM" id="SSF55347">
    <property type="entry name" value="Glyceraldehyde-3-phosphate dehydrogenase-like, C-terminal domain"/>
    <property type="match status" value="1"/>
</dbReference>
<dbReference type="GO" id="GO:0004345">
    <property type="term" value="F:glucose-6-phosphate dehydrogenase activity"/>
    <property type="evidence" value="ECO:0007669"/>
    <property type="project" value="UniProtKB-UniRule"/>
</dbReference>
<name>A0A437P8Y9_9HYPH</name>
<evidence type="ECO:0000256" key="4">
    <source>
        <dbReference type="ARBA" id="ARBA00022857"/>
    </source>
</evidence>
<keyword evidence="3 7" id="KW-0313">Glucose metabolism</keyword>
<feature type="active site" description="Proton acceptor" evidence="7">
    <location>
        <position position="241"/>
    </location>
</feature>
<dbReference type="InterPro" id="IPR019796">
    <property type="entry name" value="G6P_DH_AS"/>
</dbReference>
<sequence>MPKIIPVASFDGVVFGATGDLTMRKLLPALYYRFRDRQIPEASRIIAAARSRHSDEEFRGMAAEALRRHVPAADLSAETVEGFLAHVTYVAVDGAGENGWDDLTALLDERPDQIRSYYLATSPSLYGAICRNLSEHGLIGERSRVVLEKPIGHDLASARAINDQVGRVFPETQIFRIDHYLGKETVQNLLALRFANTIFERLWNADVIDHVQITVAETVGVEGRGGYYDTSGALRDMLQNHMLQLLCLIAMESPLSLDADAVRDEKLKVLRALKPIPAHEVPHCTVRGQYVAGAVDGKPVPGYLTDLGGEARSHTETFVALKLELMTPRWAGVPFYLRTGKRLPQKMSEIVVQFRSSPFSIFPAGSFGREPNRLVIRLQPQEGIRLEVMTKEPGPGGMRLRATGLDISFEETFNQRYPDAYERLLMDVVRGNATLFMRRDEVEAAWAWADGLLQTWAESPEPPRPYAAGTWGPTAAIALIERDGRTWHEDLG</sequence>
<protein>
    <recommendedName>
        <fullName evidence="7">Glucose-6-phosphate 1-dehydrogenase</fullName>
        <shortName evidence="7">G6PD</shortName>
        <ecNumber evidence="7">1.1.1.49</ecNumber>
    </recommendedName>
</protein>
<evidence type="ECO:0000313" key="10">
    <source>
        <dbReference type="EMBL" id="RVU18742.1"/>
    </source>
</evidence>
<evidence type="ECO:0000256" key="6">
    <source>
        <dbReference type="ARBA" id="ARBA00023277"/>
    </source>
</evidence>
<dbReference type="SUPFAM" id="SSF51735">
    <property type="entry name" value="NAD(P)-binding Rossmann-fold domains"/>
    <property type="match status" value="1"/>
</dbReference>
<reference evidence="10 11" key="1">
    <citation type="submission" date="2019-01" db="EMBL/GenBank/DDBJ databases">
        <authorList>
            <person name="Chen W.-M."/>
        </authorList>
    </citation>
    <scope>NUCLEOTIDE SEQUENCE [LARGE SCALE GENOMIC DNA]</scope>
    <source>
        <strain evidence="10 11">TER-1</strain>
    </source>
</reference>
<feature type="binding site" evidence="7">
    <location>
        <position position="217"/>
    </location>
    <ligand>
        <name>substrate</name>
    </ligand>
</feature>
<comment type="function">
    <text evidence="7">Catalyzes the oxidation of glucose 6-phosphate to 6-phosphogluconolactone.</text>
</comment>
<dbReference type="HAMAP" id="MF_00966">
    <property type="entry name" value="G6PD"/>
    <property type="match status" value="1"/>
</dbReference>
<gene>
    <name evidence="7 10" type="primary">zwf</name>
    <name evidence="10" type="ORF">EOE48_10185</name>
</gene>
<dbReference type="GO" id="GO:0005829">
    <property type="term" value="C:cytosol"/>
    <property type="evidence" value="ECO:0007669"/>
    <property type="project" value="TreeGrafter"/>
</dbReference>
<accession>A0A437P8Y9</accession>
<feature type="binding site" evidence="7">
    <location>
        <position position="179"/>
    </location>
    <ligand>
        <name>substrate</name>
    </ligand>
</feature>
<dbReference type="PANTHER" id="PTHR23429">
    <property type="entry name" value="GLUCOSE-6-PHOSPHATE 1-DEHYDROGENASE G6PD"/>
    <property type="match status" value="1"/>
</dbReference>
<feature type="binding site" evidence="7">
    <location>
        <position position="346"/>
    </location>
    <ligand>
        <name>substrate</name>
    </ligand>
</feature>